<keyword evidence="2" id="KW-1185">Reference proteome</keyword>
<protein>
    <recommendedName>
        <fullName evidence="3">Lipoprotein</fullName>
    </recommendedName>
</protein>
<dbReference type="EMBL" id="JAFHAP010000002">
    <property type="protein sequence ID" value="MBN2908195.1"/>
    <property type="molecule type" value="Genomic_DNA"/>
</dbReference>
<accession>A0ABS2WFK7</accession>
<gene>
    <name evidence="1" type="ORF">JQC72_01480</name>
</gene>
<name>A0ABS2WFK7_9BACL</name>
<comment type="caution">
    <text evidence="1">The sequence shown here is derived from an EMBL/GenBank/DDBJ whole genome shotgun (WGS) entry which is preliminary data.</text>
</comment>
<sequence length="151" mass="17210">MKRIWWLPLLFILLFIFLWGCSNQGTPFQFTQLKKMGNLPIPDSAVPDPSRSTGEKAAYTIDADDFSTDVVYRNQIVRLVGEDWLVYSEHAPKVIRASKGSHHYRIFIGHNRDGDTVITVEPAGESLLKYYDRMQSVVPGRGERKPGRVKS</sequence>
<evidence type="ECO:0000313" key="1">
    <source>
        <dbReference type="EMBL" id="MBN2908195.1"/>
    </source>
</evidence>
<reference evidence="1" key="1">
    <citation type="journal article" date="2024" name="Int. J. Syst. Evol. Microbiol.">
        <title>Polycladomyces zharkentensis sp. nov., a novel thermophilic cellulose- and starch-degrading member of the Bacillota from a geothermal aquifer in Kazakhstan.</title>
        <authorList>
            <person name="Mashzhan A."/>
            <person name="Kistaubayeva A."/>
            <person name="Javier-Lopez R."/>
            <person name="Bissenova U."/>
            <person name="Bissenbay A."/>
            <person name="Birkeland N.K."/>
        </authorList>
    </citation>
    <scope>NUCLEOTIDE SEQUENCE</scope>
    <source>
        <strain evidence="1">ZKZ2T</strain>
    </source>
</reference>
<organism evidence="1 2">
    <name type="scientific">Polycladomyces zharkentensis</name>
    <dbReference type="NCBI Taxonomy" id="2807616"/>
    <lineage>
        <taxon>Bacteria</taxon>
        <taxon>Bacillati</taxon>
        <taxon>Bacillota</taxon>
        <taxon>Bacilli</taxon>
        <taxon>Bacillales</taxon>
        <taxon>Thermoactinomycetaceae</taxon>
        <taxon>Polycladomyces</taxon>
    </lineage>
</organism>
<dbReference type="RefSeq" id="WP_205492351.1">
    <property type="nucleotide sequence ID" value="NZ_JAFHAP010000002.1"/>
</dbReference>
<evidence type="ECO:0000313" key="2">
    <source>
        <dbReference type="Proteomes" id="UP001177120"/>
    </source>
</evidence>
<proteinExistence type="predicted"/>
<evidence type="ECO:0008006" key="3">
    <source>
        <dbReference type="Google" id="ProtNLM"/>
    </source>
</evidence>
<dbReference type="Proteomes" id="UP001177120">
    <property type="component" value="Unassembled WGS sequence"/>
</dbReference>